<dbReference type="Proteomes" id="UP000286415">
    <property type="component" value="Unassembled WGS sequence"/>
</dbReference>
<comment type="caution">
    <text evidence="1">The sequence shown here is derived from an EMBL/GenBank/DDBJ whole genome shotgun (WGS) entry which is preliminary data.</text>
</comment>
<sequence>MTFDWIKQRKQLSGNSTAEQLVDVEPHIYIIIIVDSMTLVFNTDASLPYNHDLFESLIVKKRIKKLTTRSPLTSVSSHIMQRLQPCAARITRSPSWKASRTDSTQTFRDFSHTLLPGQRLATSLLPPL</sequence>
<dbReference type="InParanoid" id="A0A3R7FSX2"/>
<dbReference type="EMBL" id="NIRI02000005">
    <property type="protein sequence ID" value="KAG5454967.1"/>
    <property type="molecule type" value="Genomic_DNA"/>
</dbReference>
<evidence type="ECO:0000313" key="1">
    <source>
        <dbReference type="EMBL" id="KAG5454967.1"/>
    </source>
</evidence>
<reference evidence="1 2" key="2">
    <citation type="journal article" date="2021" name="Genomics">
        <title>High-quality reference genome for Clonorchis sinensis.</title>
        <authorList>
            <person name="Young N.D."/>
            <person name="Stroehlein A.J."/>
            <person name="Kinkar L."/>
            <person name="Wang T."/>
            <person name="Sohn W.M."/>
            <person name="Chang B.C.H."/>
            <person name="Kaur P."/>
            <person name="Weisz D."/>
            <person name="Dudchenko O."/>
            <person name="Aiden E.L."/>
            <person name="Korhonen P.K."/>
            <person name="Gasser R.B."/>
        </authorList>
    </citation>
    <scope>NUCLEOTIDE SEQUENCE [LARGE SCALE GENOMIC DNA]</scope>
    <source>
        <strain evidence="1">Cs-k2</strain>
    </source>
</reference>
<accession>A0A3R7FSX2</accession>
<dbReference type="OrthoDB" id="10509030at2759"/>
<protein>
    <submittedName>
        <fullName evidence="1">Uncharacterized protein</fullName>
    </submittedName>
</protein>
<keyword evidence="2" id="KW-1185">Reference proteome</keyword>
<dbReference type="AlphaFoldDB" id="A0A3R7FSX2"/>
<gene>
    <name evidence="1" type="ORF">CSKR_105904</name>
</gene>
<evidence type="ECO:0000313" key="2">
    <source>
        <dbReference type="Proteomes" id="UP000286415"/>
    </source>
</evidence>
<reference evidence="1 2" key="1">
    <citation type="journal article" date="2018" name="Biotechnol. Adv.">
        <title>Improved genomic resources and new bioinformatic workflow for the carcinogenic parasite Clonorchis sinensis: Biotechnological implications.</title>
        <authorList>
            <person name="Wang D."/>
            <person name="Korhonen P.K."/>
            <person name="Gasser R.B."/>
            <person name="Young N.D."/>
        </authorList>
    </citation>
    <scope>NUCLEOTIDE SEQUENCE [LARGE SCALE GENOMIC DNA]</scope>
    <source>
        <strain evidence="1">Cs-k2</strain>
    </source>
</reference>
<name>A0A3R7FSX2_CLOSI</name>
<organism evidence="1 2">
    <name type="scientific">Clonorchis sinensis</name>
    <name type="common">Chinese liver fluke</name>
    <dbReference type="NCBI Taxonomy" id="79923"/>
    <lineage>
        <taxon>Eukaryota</taxon>
        <taxon>Metazoa</taxon>
        <taxon>Spiralia</taxon>
        <taxon>Lophotrochozoa</taxon>
        <taxon>Platyhelminthes</taxon>
        <taxon>Trematoda</taxon>
        <taxon>Digenea</taxon>
        <taxon>Opisthorchiida</taxon>
        <taxon>Opisthorchiata</taxon>
        <taxon>Opisthorchiidae</taxon>
        <taxon>Clonorchis</taxon>
    </lineage>
</organism>
<proteinExistence type="predicted"/>